<organism evidence="1">
    <name type="scientific">Bacillus subtilis subsp. natto</name>
    <dbReference type="NCBI Taxonomy" id="86029"/>
    <lineage>
        <taxon>Bacteria</taxon>
        <taxon>Bacillati</taxon>
        <taxon>Bacillota</taxon>
        <taxon>Bacilli</taxon>
        <taxon>Bacillales</taxon>
        <taxon>Bacillaceae</taxon>
        <taxon>Bacillus</taxon>
    </lineage>
</organism>
<reference evidence="1" key="2">
    <citation type="submission" date="2011-02" db="EMBL/GenBank/DDBJ databases">
        <title>Genetic factors for stable replication of pLS32 in Bacillus subtilis.</title>
        <authorList>
            <person name="Itaya M."/>
        </authorList>
    </citation>
    <scope>NUCLEOTIDE SEQUENCE</scope>
    <source>
        <strain evidence="1">IAM 11631</strain>
        <plasmid evidence="1">pLS32</plasmid>
    </source>
</reference>
<protein>
    <submittedName>
        <fullName evidence="1">Uncharacterized protein</fullName>
    </submittedName>
</protein>
<dbReference type="AlphaFoldDB" id="E9RJG7"/>
<dbReference type="EMBL" id="AB615353">
    <property type="protein sequence ID" value="BAJ77062.1"/>
    <property type="molecule type" value="Genomic_DNA"/>
</dbReference>
<dbReference type="RefSeq" id="WP_013603337.1">
    <property type="nucleotide sequence ID" value="NC_015149.1"/>
</dbReference>
<accession>E9RJG7</accession>
<keyword evidence="1" id="KW-0614">Plasmid</keyword>
<name>E9RJG7_BACNA</name>
<geneLocation type="plasmid" evidence="1">
    <name>pLS32</name>
</geneLocation>
<sequence>MKKLTIELLKEETLKAIEMAKEDFGVEIDPSSIDYESMLENIKYDFSEEEIKNKPVACASKEAFRKVSILI</sequence>
<proteinExistence type="predicted"/>
<reference evidence="1" key="1">
    <citation type="journal article" date="1997" name="Proc. Natl. Acad. Sci. U.S.A.">
        <title>Experimental surgery to create subgenomes of Bacillus subtilis 168.</title>
        <authorList>
            <person name="Itaya M."/>
            <person name="Tanaka T."/>
        </authorList>
    </citation>
    <scope>NUCLEOTIDE SEQUENCE</scope>
    <source>
        <strain evidence="1">IAM 11631</strain>
        <plasmid evidence="1">pLS32</plasmid>
    </source>
</reference>
<evidence type="ECO:0000313" key="1">
    <source>
        <dbReference type="EMBL" id="BAJ77062.1"/>
    </source>
</evidence>